<evidence type="ECO:0000313" key="6">
    <source>
        <dbReference type="Proteomes" id="UP000799536"/>
    </source>
</evidence>
<keyword evidence="6" id="KW-1185">Reference proteome</keyword>
<proteinExistence type="predicted"/>
<dbReference type="Proteomes" id="UP000799536">
    <property type="component" value="Unassembled WGS sequence"/>
</dbReference>
<dbReference type="PROSITE" id="PS00463">
    <property type="entry name" value="ZN2_CY6_FUNGAL_1"/>
    <property type="match status" value="1"/>
</dbReference>
<keyword evidence="1" id="KW-0479">Metal-binding</keyword>
<dbReference type="CDD" id="cd12148">
    <property type="entry name" value="fungal_TF_MHR"/>
    <property type="match status" value="1"/>
</dbReference>
<accession>A0A9P4N3U1</accession>
<dbReference type="Pfam" id="PF04082">
    <property type="entry name" value="Fungal_trans"/>
    <property type="match status" value="1"/>
</dbReference>
<dbReference type="OrthoDB" id="5367487at2759"/>
<feature type="region of interest" description="Disordered" evidence="3">
    <location>
        <begin position="27"/>
        <end position="71"/>
    </location>
</feature>
<dbReference type="PANTHER" id="PTHR47431:SF1">
    <property type="entry name" value="ZN(II)2CYS6 TRANSCRIPTION FACTOR (EUROFUNG)"/>
    <property type="match status" value="1"/>
</dbReference>
<reference evidence="5" key="1">
    <citation type="journal article" date="2020" name="Stud. Mycol.">
        <title>101 Dothideomycetes genomes: a test case for predicting lifestyles and emergence of pathogens.</title>
        <authorList>
            <person name="Haridas S."/>
            <person name="Albert R."/>
            <person name="Binder M."/>
            <person name="Bloem J."/>
            <person name="Labutti K."/>
            <person name="Salamov A."/>
            <person name="Andreopoulos B."/>
            <person name="Baker S."/>
            <person name="Barry K."/>
            <person name="Bills G."/>
            <person name="Bluhm B."/>
            <person name="Cannon C."/>
            <person name="Castanera R."/>
            <person name="Culley D."/>
            <person name="Daum C."/>
            <person name="Ezra D."/>
            <person name="Gonzalez J."/>
            <person name="Henrissat B."/>
            <person name="Kuo A."/>
            <person name="Liang C."/>
            <person name="Lipzen A."/>
            <person name="Lutzoni F."/>
            <person name="Magnuson J."/>
            <person name="Mondo S."/>
            <person name="Nolan M."/>
            <person name="Ohm R."/>
            <person name="Pangilinan J."/>
            <person name="Park H.-J."/>
            <person name="Ramirez L."/>
            <person name="Alfaro M."/>
            <person name="Sun H."/>
            <person name="Tritt A."/>
            <person name="Yoshinaga Y."/>
            <person name="Zwiers L.-H."/>
            <person name="Turgeon B."/>
            <person name="Goodwin S."/>
            <person name="Spatafora J."/>
            <person name="Crous P."/>
            <person name="Grigoriev I."/>
        </authorList>
    </citation>
    <scope>NUCLEOTIDE SEQUENCE</scope>
    <source>
        <strain evidence="5">ATCC 74209</strain>
    </source>
</reference>
<dbReference type="GO" id="GO:0000981">
    <property type="term" value="F:DNA-binding transcription factor activity, RNA polymerase II-specific"/>
    <property type="evidence" value="ECO:0007669"/>
    <property type="project" value="InterPro"/>
</dbReference>
<dbReference type="SMART" id="SM00066">
    <property type="entry name" value="GAL4"/>
    <property type="match status" value="1"/>
</dbReference>
<name>A0A9P4N3U1_9PLEO</name>
<gene>
    <name evidence="5" type="ORF">GQ43DRAFT_467638</name>
</gene>
<dbReference type="AlphaFoldDB" id="A0A9P4N3U1"/>
<evidence type="ECO:0000313" key="5">
    <source>
        <dbReference type="EMBL" id="KAF2206105.1"/>
    </source>
</evidence>
<dbReference type="InterPro" id="IPR001138">
    <property type="entry name" value="Zn2Cys6_DnaBD"/>
</dbReference>
<comment type="caution">
    <text evidence="5">The sequence shown here is derived from an EMBL/GenBank/DDBJ whole genome shotgun (WGS) entry which is preliminary data.</text>
</comment>
<dbReference type="PROSITE" id="PS50048">
    <property type="entry name" value="ZN2_CY6_FUNGAL_2"/>
    <property type="match status" value="1"/>
</dbReference>
<dbReference type="InterPro" id="IPR007219">
    <property type="entry name" value="XnlR_reg_dom"/>
</dbReference>
<evidence type="ECO:0000259" key="4">
    <source>
        <dbReference type="PROSITE" id="PS50048"/>
    </source>
</evidence>
<feature type="domain" description="Zn(2)-C6 fungal-type" evidence="4">
    <location>
        <begin position="79"/>
        <end position="108"/>
    </location>
</feature>
<dbReference type="InterPro" id="IPR036864">
    <property type="entry name" value="Zn2-C6_fun-type_DNA-bd_sf"/>
</dbReference>
<evidence type="ECO:0000256" key="2">
    <source>
        <dbReference type="ARBA" id="ARBA00023242"/>
    </source>
</evidence>
<dbReference type="GO" id="GO:0008270">
    <property type="term" value="F:zinc ion binding"/>
    <property type="evidence" value="ECO:0007669"/>
    <property type="project" value="InterPro"/>
</dbReference>
<dbReference type="GO" id="GO:0003677">
    <property type="term" value="F:DNA binding"/>
    <property type="evidence" value="ECO:0007669"/>
    <property type="project" value="InterPro"/>
</dbReference>
<evidence type="ECO:0000256" key="1">
    <source>
        <dbReference type="ARBA" id="ARBA00022723"/>
    </source>
</evidence>
<dbReference type="GO" id="GO:0006351">
    <property type="term" value="P:DNA-templated transcription"/>
    <property type="evidence" value="ECO:0007669"/>
    <property type="project" value="InterPro"/>
</dbReference>
<protein>
    <recommendedName>
        <fullName evidence="4">Zn(2)-C6 fungal-type domain-containing protein</fullName>
    </recommendedName>
</protein>
<dbReference type="EMBL" id="ML993846">
    <property type="protein sequence ID" value="KAF2206105.1"/>
    <property type="molecule type" value="Genomic_DNA"/>
</dbReference>
<dbReference type="CDD" id="cd00067">
    <property type="entry name" value="GAL4"/>
    <property type="match status" value="1"/>
</dbReference>
<organism evidence="5 6">
    <name type="scientific">Delitschia confertaspora ATCC 74209</name>
    <dbReference type="NCBI Taxonomy" id="1513339"/>
    <lineage>
        <taxon>Eukaryota</taxon>
        <taxon>Fungi</taxon>
        <taxon>Dikarya</taxon>
        <taxon>Ascomycota</taxon>
        <taxon>Pezizomycotina</taxon>
        <taxon>Dothideomycetes</taxon>
        <taxon>Pleosporomycetidae</taxon>
        <taxon>Pleosporales</taxon>
        <taxon>Delitschiaceae</taxon>
        <taxon>Delitschia</taxon>
    </lineage>
</organism>
<dbReference type="SUPFAM" id="SSF57701">
    <property type="entry name" value="Zn2/Cys6 DNA-binding domain"/>
    <property type="match status" value="1"/>
</dbReference>
<dbReference type="PANTHER" id="PTHR47431">
    <property type="entry name" value="ZN(II)2CYS6 TRANSCRIPTION FACTOR (EUROFUNG)-RELATED"/>
    <property type="match status" value="1"/>
</dbReference>
<sequence length="665" mass="72987">MSSQASPASQMPGSVVADPVAYWTQAQDLSDSSTLPTHLSPGGSSTQESTTPPVQSPRTQSAQNPTTTTTTTRASVAVACVPCRSRHLKCDGGVRCSRCRADGVECSYVKSRRGWKGKRKNKAGENGTAPVPVPAPAPDNAQLVQNQVDALLATGAVQLPSPSYDFSNDVALYDHPLTSNSPNGLQNALPNGLNLFPGAPLNQFNLNGTPRGNPFASPGPTKPTSTIGAFLHYFYDSHPFLLPRPRLIELLKERRVPLLELAIQYIGSCFLPTAPTEMYKEAINRTLANHHVSQDGYTVQALLLYAIALHATNDLPRSAQIYIMATSMALEIGLNRAEYSIIHGNGDHVLEESWRRTWWGMYTANGMFCAVNPRIPFRLKDVVTDVPLPCENHEYYSGQIPYPPRTLQDYDDAAFAPEELVFSSFTYLIDAIRILGKVFEVSRLDATYEYHAVDIVDGLLVNWSLHLPASKREIVNNDGHIDELLFQAQMVNAGSTIKLHQPRSNLGFGRVENVNICVQPNQFLLPSQTRETHTAKCITAAENISTLIKLPAPLLNHTPFWTCVVVMASVVHLSYWSFLVPDGRDDIIKQSIRMDVGVLQQMSATWPIASVVLGQVRGVAHTLFNSKKAMSIHLWSSIANDEVIRGVVEEGGLEPVETYSQLLTP</sequence>
<evidence type="ECO:0000256" key="3">
    <source>
        <dbReference type="SAM" id="MobiDB-lite"/>
    </source>
</evidence>
<dbReference type="Pfam" id="PF00172">
    <property type="entry name" value="Zn_clus"/>
    <property type="match status" value="1"/>
</dbReference>
<dbReference type="Gene3D" id="4.10.240.10">
    <property type="entry name" value="Zn(2)-C6 fungal-type DNA-binding domain"/>
    <property type="match status" value="1"/>
</dbReference>
<keyword evidence="2" id="KW-0539">Nucleus</keyword>
<feature type="compositionally biased region" description="Polar residues" evidence="3">
    <location>
        <begin position="27"/>
        <end position="65"/>
    </location>
</feature>